<dbReference type="STRING" id="877455.Metbo_0461"/>
<dbReference type="InterPro" id="IPR042094">
    <property type="entry name" value="T2SS_GspF_sf"/>
</dbReference>
<keyword evidence="10" id="KW-1185">Reference proteome</keyword>
<dbReference type="PANTHER" id="PTHR35007">
    <property type="entry name" value="INTEGRAL MEMBRANE PROTEIN-RELATED"/>
    <property type="match status" value="1"/>
</dbReference>
<proteinExistence type="predicted"/>
<evidence type="ECO:0000256" key="7">
    <source>
        <dbReference type="SAM" id="Phobius"/>
    </source>
</evidence>
<dbReference type="RefSeq" id="WP_013644064.1">
    <property type="nucleotide sequence ID" value="NC_015216.1"/>
</dbReference>
<evidence type="ECO:0000313" key="10">
    <source>
        <dbReference type="Proteomes" id="UP000007490"/>
    </source>
</evidence>
<evidence type="ECO:0000256" key="6">
    <source>
        <dbReference type="SAM" id="MobiDB-lite"/>
    </source>
</evidence>
<dbReference type="GeneID" id="10276899"/>
<reference evidence="9 10" key="2">
    <citation type="journal article" date="2014" name="Int. J. Syst. Evol. Microbiol.">
        <title>Methanobacterium paludis sp. nov. and a novel strain of Methanobacterium lacus isolated from northern peatlands.</title>
        <authorList>
            <person name="Cadillo-Quiroz H."/>
            <person name="Brauer S.L."/>
            <person name="Goodson N."/>
            <person name="Yavitt J.B."/>
            <person name="Zinder S.H."/>
        </authorList>
    </citation>
    <scope>NUCLEOTIDE SEQUENCE [LARGE SCALE GENOMIC DNA]</scope>
    <source>
        <strain evidence="9 10">AL-21</strain>
    </source>
</reference>
<dbReference type="HOGENOM" id="CLU_063609_0_0_2"/>
<reference evidence="10" key="1">
    <citation type="submission" date="2011-02" db="EMBL/GenBank/DDBJ databases">
        <title>Complete sequence of Methanobacterium sp. AL-21.</title>
        <authorList>
            <consortium name="US DOE Joint Genome Institute"/>
            <person name="Lucas S."/>
            <person name="Copeland A."/>
            <person name="Lapidus A."/>
            <person name="Cheng J.-F."/>
            <person name="Goodwin L."/>
            <person name="Pitluck S."/>
            <person name="Chertkov O."/>
            <person name="Detter J.C."/>
            <person name="Han C."/>
            <person name="Tapia R."/>
            <person name="Land M."/>
            <person name="Hauser L."/>
            <person name="Kyrpides N."/>
            <person name="Ivanova N."/>
            <person name="Mikhailova N."/>
            <person name="Pagani I."/>
            <person name="Cadillo-Quiroz H."/>
            <person name="Imachi H."/>
            <person name="Zinder S."/>
            <person name="Liu W."/>
            <person name="Woyke T."/>
        </authorList>
    </citation>
    <scope>NUCLEOTIDE SEQUENCE [LARGE SCALE GENOMIC DNA]</scope>
    <source>
        <strain evidence="10">AL-21</strain>
    </source>
</reference>
<evidence type="ECO:0000313" key="9">
    <source>
        <dbReference type="EMBL" id="ADZ08713.1"/>
    </source>
</evidence>
<organism evidence="9 10">
    <name type="scientific">Methanobacterium lacus (strain AL-21)</name>
    <dbReference type="NCBI Taxonomy" id="877455"/>
    <lineage>
        <taxon>Archaea</taxon>
        <taxon>Methanobacteriati</taxon>
        <taxon>Methanobacteriota</taxon>
        <taxon>Methanomada group</taxon>
        <taxon>Methanobacteria</taxon>
        <taxon>Methanobacteriales</taxon>
        <taxon>Methanobacteriaceae</taxon>
        <taxon>Methanobacterium</taxon>
    </lineage>
</organism>
<evidence type="ECO:0000259" key="8">
    <source>
        <dbReference type="Pfam" id="PF00482"/>
    </source>
</evidence>
<feature type="transmembrane region" description="Helical" evidence="7">
    <location>
        <begin position="343"/>
        <end position="364"/>
    </location>
</feature>
<keyword evidence="2" id="KW-1003">Cell membrane</keyword>
<gene>
    <name evidence="9" type="ordered locus">Metbo_0461</name>
</gene>
<feature type="region of interest" description="Disordered" evidence="6">
    <location>
        <begin position="45"/>
        <end position="77"/>
    </location>
</feature>
<dbReference type="OrthoDB" id="12374at2157"/>
<evidence type="ECO:0000256" key="4">
    <source>
        <dbReference type="ARBA" id="ARBA00022989"/>
    </source>
</evidence>
<dbReference type="KEGG" id="mel:Metbo_0461"/>
<evidence type="ECO:0000256" key="3">
    <source>
        <dbReference type="ARBA" id="ARBA00022692"/>
    </source>
</evidence>
<dbReference type="eggNOG" id="arCOG01812">
    <property type="taxonomic scope" value="Archaea"/>
</dbReference>
<dbReference type="GO" id="GO:0005886">
    <property type="term" value="C:plasma membrane"/>
    <property type="evidence" value="ECO:0007669"/>
    <property type="project" value="UniProtKB-SubCell"/>
</dbReference>
<dbReference type="InterPro" id="IPR018076">
    <property type="entry name" value="T2SS_GspF_dom"/>
</dbReference>
<name>F0T9G5_METLA</name>
<dbReference type="AlphaFoldDB" id="F0T9G5"/>
<keyword evidence="4 7" id="KW-1133">Transmembrane helix</keyword>
<dbReference type="Pfam" id="PF00482">
    <property type="entry name" value="T2SSF"/>
    <property type="match status" value="1"/>
</dbReference>
<dbReference type="Gene3D" id="1.20.81.30">
    <property type="entry name" value="Type II secretion system (T2SS), domain F"/>
    <property type="match status" value="1"/>
</dbReference>
<accession>F0T9G5</accession>
<protein>
    <submittedName>
        <fullName evidence="9">Type II secretion system F domain protein</fullName>
    </submittedName>
</protein>
<feature type="transmembrane region" description="Helical" evidence="7">
    <location>
        <begin position="164"/>
        <end position="183"/>
    </location>
</feature>
<feature type="transmembrane region" description="Helical" evidence="7">
    <location>
        <begin position="307"/>
        <end position="331"/>
    </location>
</feature>
<evidence type="ECO:0000256" key="5">
    <source>
        <dbReference type="ARBA" id="ARBA00023136"/>
    </source>
</evidence>
<sequence length="371" mass="41297">MVFEGLKHFFNRLGGITVDSTKKVGEGVSVPVEKLNGIGNRAGKVRSGIKRSSSKAKESSKGFSFTSKTQSTVKRRSPRVIEKMRMDKDEIEIFKDLIDKKYDRGDTTPKPEDAQKEAYKKASLEELLKEDEKADLEPKLIMVIGGISFVVVFMLMIVLGFGVLVGAVFGLIILMISIIFVFLPNIKKGSRSNEASRELPFALRQMATELRAGIGMHDSMRSVALSGYGALSEEFARALEEIKYGETTEKALTDMSERVNSEGLKRAIYQITRTLSSGGDLAKTLNVIADDTAYEMRMKLKDYSQKLNSFTMIYMFVAILGPVITMIMLIAASTVMGSVLPPMLLLILYLFLFPMIVAFMAFMIKRLEPQV</sequence>
<feature type="compositionally biased region" description="Basic residues" evidence="6">
    <location>
        <begin position="45"/>
        <end position="54"/>
    </location>
</feature>
<keyword evidence="5 7" id="KW-0472">Membrane</keyword>
<comment type="subcellular location">
    <subcellularLocation>
        <location evidence="1">Cell membrane</location>
        <topology evidence="1">Multi-pass membrane protein</topology>
    </subcellularLocation>
</comment>
<keyword evidence="3 7" id="KW-0812">Transmembrane</keyword>
<dbReference type="PANTHER" id="PTHR35007:SF1">
    <property type="entry name" value="PILUS ASSEMBLY PROTEIN"/>
    <property type="match status" value="1"/>
</dbReference>
<dbReference type="EMBL" id="CP002551">
    <property type="protein sequence ID" value="ADZ08713.1"/>
    <property type="molecule type" value="Genomic_DNA"/>
</dbReference>
<dbReference type="Proteomes" id="UP000007490">
    <property type="component" value="Chromosome"/>
</dbReference>
<evidence type="ECO:0000256" key="2">
    <source>
        <dbReference type="ARBA" id="ARBA00022475"/>
    </source>
</evidence>
<evidence type="ECO:0000256" key="1">
    <source>
        <dbReference type="ARBA" id="ARBA00004651"/>
    </source>
</evidence>
<feature type="domain" description="Type II secretion system protein GspF" evidence="8">
    <location>
        <begin position="202"/>
        <end position="328"/>
    </location>
</feature>